<dbReference type="InterPro" id="IPR007051">
    <property type="entry name" value="CHORD_dom"/>
</dbReference>
<evidence type="ECO:0000259" key="5">
    <source>
        <dbReference type="PROSITE" id="PS51203"/>
    </source>
</evidence>
<feature type="compositionally biased region" description="Acidic residues" evidence="4">
    <location>
        <begin position="341"/>
        <end position="356"/>
    </location>
</feature>
<feature type="compositionally biased region" description="Basic and acidic residues" evidence="4">
    <location>
        <begin position="66"/>
        <end position="81"/>
    </location>
</feature>
<evidence type="ECO:0000256" key="4">
    <source>
        <dbReference type="SAM" id="MobiDB-lite"/>
    </source>
</evidence>
<organism evidence="7">
    <name type="scientific">Anopheles triannulatus</name>
    <dbReference type="NCBI Taxonomy" id="58253"/>
    <lineage>
        <taxon>Eukaryota</taxon>
        <taxon>Metazoa</taxon>
        <taxon>Ecdysozoa</taxon>
        <taxon>Arthropoda</taxon>
        <taxon>Hexapoda</taxon>
        <taxon>Insecta</taxon>
        <taxon>Pterygota</taxon>
        <taxon>Neoptera</taxon>
        <taxon>Endopterygota</taxon>
        <taxon>Diptera</taxon>
        <taxon>Nematocera</taxon>
        <taxon>Culicoidea</taxon>
        <taxon>Culicidae</taxon>
        <taxon>Anophelinae</taxon>
        <taxon>Anopheles</taxon>
    </lineage>
</organism>
<dbReference type="InterPro" id="IPR039790">
    <property type="entry name" value="CHRD1"/>
</dbReference>
<sequence length="368" mass="41469">MSSLVSCYNRGCGQKFDPEKNTDDSCVHHPGVPFFHDAYKGWSCCNKKSVDFTEFLNIKGCTRGLHSNEKPPEPEKSKDDASATEEVPEVEKIREPIRQSMVRPPFQTPLITVEPWVAPAFRKQIDEMPPTVTVQKKTPSELATIAPGTVCKHGGCNCTYEDATEQSKHECIYHPGVPIFHEGLKFWSCCQRKTSDFTAFMNQAGCETGKHLWTSEEDESKAIKCRLDWHQTATTVVVTVYAKNYHYARSTVRVNPIRLAICLLFPQQGDNEYNVDMELRGVIDVSQCKVQMFGTKVEITLVKAEPGTWAKLDFPRDKQPAGNDTAKQQQQQKENKTGKDEGEDDNDSDVDLDDLEPTLRTATITELN</sequence>
<dbReference type="PANTHER" id="PTHR46983:SF3">
    <property type="entry name" value="CHPADIPLOID STATE MAINTENANCE PROTEIN CHPA"/>
    <property type="match status" value="1"/>
</dbReference>
<dbReference type="Gene3D" id="4.10.1130.20">
    <property type="match status" value="2"/>
</dbReference>
<accession>A0A2M4AUZ3</accession>
<proteinExistence type="predicted"/>
<dbReference type="Pfam" id="PF04968">
    <property type="entry name" value="CHORD"/>
    <property type="match status" value="2"/>
</dbReference>
<evidence type="ECO:0000313" key="7">
    <source>
        <dbReference type="EMBL" id="MBW44603.1"/>
    </source>
</evidence>
<dbReference type="PROSITE" id="PS51401">
    <property type="entry name" value="CHORD"/>
    <property type="match status" value="2"/>
</dbReference>
<dbReference type="Pfam" id="PF04969">
    <property type="entry name" value="CS"/>
    <property type="match status" value="1"/>
</dbReference>
<dbReference type="SUPFAM" id="SSF49764">
    <property type="entry name" value="HSP20-like chaperones"/>
    <property type="match status" value="1"/>
</dbReference>
<dbReference type="EMBL" id="GGFK01011282">
    <property type="protein sequence ID" value="MBW44603.1"/>
    <property type="molecule type" value="Transcribed_RNA"/>
</dbReference>
<keyword evidence="1" id="KW-0479">Metal-binding</keyword>
<feature type="region of interest" description="Disordered" evidence="4">
    <location>
        <begin position="63"/>
        <end position="90"/>
    </location>
</feature>
<keyword evidence="3" id="KW-0862">Zinc</keyword>
<reference evidence="7" key="1">
    <citation type="submission" date="2018-01" db="EMBL/GenBank/DDBJ databases">
        <title>An insight into the sialome of Amazonian anophelines.</title>
        <authorList>
            <person name="Ribeiro J.M."/>
            <person name="Scarpassa V."/>
            <person name="Calvo E."/>
        </authorList>
    </citation>
    <scope>NUCLEOTIDE SEQUENCE</scope>
    <source>
        <tissue evidence="7">Salivary glands</tissue>
    </source>
</reference>
<feature type="domain" description="CHORD" evidence="6">
    <location>
        <begin position="7"/>
        <end position="66"/>
    </location>
</feature>
<dbReference type="GO" id="GO:0046872">
    <property type="term" value="F:metal ion binding"/>
    <property type="evidence" value="ECO:0007669"/>
    <property type="project" value="UniProtKB-KW"/>
</dbReference>
<name>A0A2M4AUZ3_9DIPT</name>
<dbReference type="Gene3D" id="2.60.40.790">
    <property type="match status" value="1"/>
</dbReference>
<evidence type="ECO:0000256" key="2">
    <source>
        <dbReference type="ARBA" id="ARBA00022737"/>
    </source>
</evidence>
<dbReference type="PROSITE" id="PS51203">
    <property type="entry name" value="CS"/>
    <property type="match status" value="1"/>
</dbReference>
<evidence type="ECO:0000256" key="1">
    <source>
        <dbReference type="ARBA" id="ARBA00022723"/>
    </source>
</evidence>
<keyword evidence="2" id="KW-0677">Repeat</keyword>
<feature type="domain" description="CS" evidence="5">
    <location>
        <begin position="222"/>
        <end position="313"/>
    </location>
</feature>
<dbReference type="AlphaFoldDB" id="A0A2M4AUZ3"/>
<dbReference type="InterPro" id="IPR007052">
    <property type="entry name" value="CS_dom"/>
</dbReference>
<evidence type="ECO:0000256" key="3">
    <source>
        <dbReference type="ARBA" id="ARBA00022833"/>
    </source>
</evidence>
<evidence type="ECO:0000259" key="6">
    <source>
        <dbReference type="PROSITE" id="PS51401"/>
    </source>
</evidence>
<feature type="region of interest" description="Disordered" evidence="4">
    <location>
        <begin position="311"/>
        <end position="368"/>
    </location>
</feature>
<dbReference type="PANTHER" id="PTHR46983">
    <property type="entry name" value="CYSTEINE AND HISTIDINE-RICH DOMAIN-CONTAINING PROTEIN 1"/>
    <property type="match status" value="1"/>
</dbReference>
<protein>
    <submittedName>
        <fullName evidence="7">Putative zn2+-binding protein melusin/rar1</fullName>
    </submittedName>
</protein>
<feature type="domain" description="CHORD" evidence="6">
    <location>
        <begin position="151"/>
        <end position="211"/>
    </location>
</feature>
<dbReference type="InterPro" id="IPR008978">
    <property type="entry name" value="HSP20-like_chaperone"/>
</dbReference>